<dbReference type="InterPro" id="IPR041266">
    <property type="entry name" value="EDS1_EP"/>
</dbReference>
<sequence length="768" mass="89196">MAYLEGYKKESISEKKGYYDSYKNKRFAKDMDAIKFKKKLNDYWEKMVAEAERMPQTEKAPLHPRWLYGRTMVEPLDIADYYCKGLKEYITKGRSQQDSCFWAHVEEALILCKLLKSGEEVELMRKNLIKFEEYIMEQINNYAVSPWIFLAGSSFMQWWKEYEAIVEASYKSNLTDFMKNGIYHKVPLPLAFLYGLYWKLNSGLELANLVVSSGLFKRSWDSILQLYMELNPNEQIRFRAYHKPDCTVIAFLTSPTLAKHHLQEEGELVSSSSLPLFHFLCTKSNPAFSIHKAAVTLFGSLLDQLPNLKTQINSSVPLIVTGHSVGGSIATLFTLWLLESMNRTDSKRVLCITFGAPLTGDKGLQQAISQNSKWNSCFLHVVANQDLVPRLFVSPHNTNAMQVDSRTVAYQPFGTYLLCSESGLTCVGDPEEVSILLLAMGSETTRNQNPNEELEIFNYTGIVDRVESIVIFQGISALGEPRVNPLRARTILQLEAVGIKRTQPYGDINTLIANMEKKFRSLNRMIFDPDEKLNRMKVYMAYLEWYKKKSMSEKKGYYDSYKNKRFPEDMEVIKFKKKLNEYWKKVVEEAERMPQRENAPLNPRWLYGGTNYRRMVEPLDIADFYSKGLKDYKANGRSQHFMKLEKWLEEADMPTSKPLNWKKLNVSNSLTEDSGFWAHVEEALMLCKLQRNGEEGELTRRNLVKFEEYVMKQMKNYAVSPDIFLEGSSFMQWWREYELIIQTFYTSDLTDFMKNGKYTKYADGSLQF</sequence>
<reference evidence="9 10" key="1">
    <citation type="submission" date="2021-02" db="EMBL/GenBank/DDBJ databases">
        <title>Plant Genome Project.</title>
        <authorList>
            <person name="Zhang R.-G."/>
        </authorList>
    </citation>
    <scope>NUCLEOTIDE SEQUENCE [LARGE SCALE GENOMIC DNA]</scope>
    <source>
        <tissue evidence="9">Leaves</tissue>
    </source>
</reference>
<evidence type="ECO:0000256" key="6">
    <source>
        <dbReference type="ARBA" id="ARBA00023242"/>
    </source>
</evidence>
<evidence type="ECO:0000256" key="5">
    <source>
        <dbReference type="ARBA" id="ARBA00022821"/>
    </source>
</evidence>
<gene>
    <name evidence="9" type="ORF">JRO89_XS12G0087400</name>
</gene>
<evidence type="ECO:0000313" key="9">
    <source>
        <dbReference type="EMBL" id="KAH7553969.1"/>
    </source>
</evidence>
<keyword evidence="3" id="KW-0963">Cytoplasm</keyword>
<keyword evidence="4" id="KW-0378">Hydrolase</keyword>
<evidence type="ECO:0008006" key="11">
    <source>
        <dbReference type="Google" id="ProtNLM"/>
    </source>
</evidence>
<dbReference type="Pfam" id="PF01764">
    <property type="entry name" value="Lipase_3"/>
    <property type="match status" value="1"/>
</dbReference>
<evidence type="ECO:0000256" key="2">
    <source>
        <dbReference type="ARBA" id="ARBA00004496"/>
    </source>
</evidence>
<name>A0ABQ8HBU7_9ROSI</name>
<dbReference type="SUPFAM" id="SSF53474">
    <property type="entry name" value="alpha/beta-Hydrolases"/>
    <property type="match status" value="1"/>
</dbReference>
<dbReference type="EMBL" id="JAFEMO010000012">
    <property type="protein sequence ID" value="KAH7553969.1"/>
    <property type="molecule type" value="Genomic_DNA"/>
</dbReference>
<keyword evidence="5" id="KW-0611">Plant defense</keyword>
<organism evidence="9 10">
    <name type="scientific">Xanthoceras sorbifolium</name>
    <dbReference type="NCBI Taxonomy" id="99658"/>
    <lineage>
        <taxon>Eukaryota</taxon>
        <taxon>Viridiplantae</taxon>
        <taxon>Streptophyta</taxon>
        <taxon>Embryophyta</taxon>
        <taxon>Tracheophyta</taxon>
        <taxon>Spermatophyta</taxon>
        <taxon>Magnoliopsida</taxon>
        <taxon>eudicotyledons</taxon>
        <taxon>Gunneridae</taxon>
        <taxon>Pentapetalae</taxon>
        <taxon>rosids</taxon>
        <taxon>malvids</taxon>
        <taxon>Sapindales</taxon>
        <taxon>Sapindaceae</taxon>
        <taxon>Xanthoceroideae</taxon>
        <taxon>Xanthoceras</taxon>
    </lineage>
</organism>
<evidence type="ECO:0000259" key="8">
    <source>
        <dbReference type="Pfam" id="PF18117"/>
    </source>
</evidence>
<dbReference type="InterPro" id="IPR002921">
    <property type="entry name" value="Fungal_lipase-type"/>
</dbReference>
<protein>
    <recommendedName>
        <fullName evidence="11">Senescence-associated carboxylesterase 101-like</fullName>
    </recommendedName>
</protein>
<accession>A0ABQ8HBU7</accession>
<evidence type="ECO:0000256" key="1">
    <source>
        <dbReference type="ARBA" id="ARBA00004123"/>
    </source>
</evidence>
<evidence type="ECO:0000259" key="7">
    <source>
        <dbReference type="Pfam" id="PF01764"/>
    </source>
</evidence>
<evidence type="ECO:0000256" key="4">
    <source>
        <dbReference type="ARBA" id="ARBA00022801"/>
    </source>
</evidence>
<feature type="domain" description="EDS1 EP" evidence="8">
    <location>
        <begin position="96"/>
        <end position="177"/>
    </location>
</feature>
<keyword evidence="6" id="KW-0539">Nucleus</keyword>
<dbReference type="InterPro" id="IPR044603">
    <property type="entry name" value="SAG101-like"/>
</dbReference>
<dbReference type="PANTHER" id="PTHR46898">
    <property type="entry name" value="SENESCENCE-ASSOCIATED CARBOXYLESTERASE 101"/>
    <property type="match status" value="1"/>
</dbReference>
<proteinExistence type="predicted"/>
<dbReference type="CDD" id="cd00519">
    <property type="entry name" value="Lipase_3"/>
    <property type="match status" value="1"/>
</dbReference>
<dbReference type="PANTHER" id="PTHR46898:SF3">
    <property type="entry name" value="FUNGAL LIPASE-LIKE DOMAIN-CONTAINING PROTEIN"/>
    <property type="match status" value="1"/>
</dbReference>
<feature type="domain" description="Fungal lipase-type" evidence="7">
    <location>
        <begin position="288"/>
        <end position="392"/>
    </location>
</feature>
<evidence type="ECO:0000256" key="3">
    <source>
        <dbReference type="ARBA" id="ARBA00022490"/>
    </source>
</evidence>
<keyword evidence="10" id="KW-1185">Reference proteome</keyword>
<comment type="subcellular location">
    <subcellularLocation>
        <location evidence="2">Cytoplasm</location>
    </subcellularLocation>
    <subcellularLocation>
        <location evidence="1">Nucleus</location>
    </subcellularLocation>
</comment>
<evidence type="ECO:0000313" key="10">
    <source>
        <dbReference type="Proteomes" id="UP000827721"/>
    </source>
</evidence>
<comment type="caution">
    <text evidence="9">The sequence shown here is derived from an EMBL/GenBank/DDBJ whole genome shotgun (WGS) entry which is preliminary data.</text>
</comment>
<dbReference type="Pfam" id="PF18117">
    <property type="entry name" value="EDS1_EP"/>
    <property type="match status" value="2"/>
</dbReference>
<dbReference type="Gene3D" id="3.40.50.1820">
    <property type="entry name" value="alpha/beta hydrolase"/>
    <property type="match status" value="1"/>
</dbReference>
<dbReference type="Proteomes" id="UP000827721">
    <property type="component" value="Unassembled WGS sequence"/>
</dbReference>
<feature type="domain" description="EDS1 EP" evidence="8">
    <location>
        <begin position="542"/>
        <end position="752"/>
    </location>
</feature>
<dbReference type="InterPro" id="IPR029058">
    <property type="entry name" value="AB_hydrolase_fold"/>
</dbReference>